<comment type="caution">
    <text evidence="2">The sequence shown here is derived from an EMBL/GenBank/DDBJ whole genome shotgun (WGS) entry which is preliminary data.</text>
</comment>
<evidence type="ECO:0000313" key="2">
    <source>
        <dbReference type="EMBL" id="GAA1619539.1"/>
    </source>
</evidence>
<feature type="transmembrane region" description="Helical" evidence="1">
    <location>
        <begin position="46"/>
        <end position="64"/>
    </location>
</feature>
<organism evidence="2 3">
    <name type="scientific">Kribbella alba</name>
    <dbReference type="NCBI Taxonomy" id="190197"/>
    <lineage>
        <taxon>Bacteria</taxon>
        <taxon>Bacillati</taxon>
        <taxon>Actinomycetota</taxon>
        <taxon>Actinomycetes</taxon>
        <taxon>Propionibacteriales</taxon>
        <taxon>Kribbellaceae</taxon>
        <taxon>Kribbella</taxon>
    </lineage>
</organism>
<name>A0ABN2EXU7_9ACTN</name>
<reference evidence="2 3" key="1">
    <citation type="journal article" date="2019" name="Int. J. Syst. Evol. Microbiol.">
        <title>The Global Catalogue of Microorganisms (GCM) 10K type strain sequencing project: providing services to taxonomists for standard genome sequencing and annotation.</title>
        <authorList>
            <consortium name="The Broad Institute Genomics Platform"/>
            <consortium name="The Broad Institute Genome Sequencing Center for Infectious Disease"/>
            <person name="Wu L."/>
            <person name="Ma J."/>
        </authorList>
    </citation>
    <scope>NUCLEOTIDE SEQUENCE [LARGE SCALE GENOMIC DNA]</scope>
    <source>
        <strain evidence="2 3">JCM 14306</strain>
    </source>
</reference>
<protein>
    <submittedName>
        <fullName evidence="2">Uncharacterized protein</fullName>
    </submittedName>
</protein>
<sequence>MEAPDPVGEVARRHRRAQVAVALVYLGIPVALLAVTVWIGSARTPFAWPAVAFPLALLVLGWFLRGRHRYQTGRWTAVGALFGGISVLYTAIYSFVLDVPALTVALAIGTVFGAFLGAFLGLSAQRAILAPVLPDLATTPYEPVFNLRGMLLTTLTIGTTSVTVRGRTVRARGIPGAGRRTYPLTAITGVYPASLTGSERLKFPIALPAPPISSAGPAMILQAQGEDWVLPLDQGPAITEFLNRRISAAKS</sequence>
<proteinExistence type="predicted"/>
<keyword evidence="3" id="KW-1185">Reference proteome</keyword>
<gene>
    <name evidence="2" type="ORF">GCM10009744_02760</name>
</gene>
<accession>A0ABN2EXU7</accession>
<keyword evidence="1" id="KW-0812">Transmembrane</keyword>
<feature type="transmembrane region" description="Helical" evidence="1">
    <location>
        <begin position="102"/>
        <end position="122"/>
    </location>
</feature>
<feature type="transmembrane region" description="Helical" evidence="1">
    <location>
        <begin position="76"/>
        <end position="96"/>
    </location>
</feature>
<keyword evidence="1" id="KW-0472">Membrane</keyword>
<keyword evidence="1" id="KW-1133">Transmembrane helix</keyword>
<evidence type="ECO:0000256" key="1">
    <source>
        <dbReference type="SAM" id="Phobius"/>
    </source>
</evidence>
<feature type="transmembrane region" description="Helical" evidence="1">
    <location>
        <begin position="19"/>
        <end position="40"/>
    </location>
</feature>
<evidence type="ECO:0000313" key="3">
    <source>
        <dbReference type="Proteomes" id="UP001501319"/>
    </source>
</evidence>
<dbReference type="Proteomes" id="UP001501319">
    <property type="component" value="Unassembled WGS sequence"/>
</dbReference>
<dbReference type="EMBL" id="BAAANE010000001">
    <property type="protein sequence ID" value="GAA1619539.1"/>
    <property type="molecule type" value="Genomic_DNA"/>
</dbReference>